<feature type="region of interest" description="Disordered" evidence="1">
    <location>
        <begin position="90"/>
        <end position="116"/>
    </location>
</feature>
<dbReference type="AlphaFoldDB" id="A0A0G3BHA6"/>
<organism evidence="2 3">
    <name type="scientific">Caldimonas brevitalea</name>
    <dbReference type="NCBI Taxonomy" id="413882"/>
    <lineage>
        <taxon>Bacteria</taxon>
        <taxon>Pseudomonadati</taxon>
        <taxon>Pseudomonadota</taxon>
        <taxon>Betaproteobacteria</taxon>
        <taxon>Burkholderiales</taxon>
        <taxon>Sphaerotilaceae</taxon>
        <taxon>Caldimonas</taxon>
    </lineage>
</organism>
<dbReference type="Proteomes" id="UP000035352">
    <property type="component" value="Chromosome"/>
</dbReference>
<evidence type="ECO:0000313" key="3">
    <source>
        <dbReference type="Proteomes" id="UP000035352"/>
    </source>
</evidence>
<evidence type="ECO:0000256" key="1">
    <source>
        <dbReference type="SAM" id="MobiDB-lite"/>
    </source>
</evidence>
<proteinExistence type="predicted"/>
<name>A0A0G3BHA6_9BURK</name>
<dbReference type="RefSeq" id="WP_047194549.1">
    <property type="nucleotide sequence ID" value="NZ_CP011371.1"/>
</dbReference>
<sequence>MATDEQIKYWAAICGIGYGSPWQPTESQVLQFARLAQGAERQAAQYWHRECLAAREAIDLLRENCADAAEYGTGFLGVRRIEELLEHIPAATTDESDPSNYADASAVATIRARGEK</sequence>
<keyword evidence="3" id="KW-1185">Reference proteome</keyword>
<evidence type="ECO:0000313" key="2">
    <source>
        <dbReference type="EMBL" id="AKJ28752.1"/>
    </source>
</evidence>
<reference evidence="2 3" key="1">
    <citation type="submission" date="2015-05" db="EMBL/GenBank/DDBJ databases">
        <authorList>
            <person name="Tang B."/>
            <person name="Yu Y."/>
        </authorList>
    </citation>
    <scope>NUCLEOTIDE SEQUENCE [LARGE SCALE GENOMIC DNA]</scope>
    <source>
        <strain evidence="2 3">DSM 7029</strain>
    </source>
</reference>
<dbReference type="EMBL" id="CP011371">
    <property type="protein sequence ID" value="AKJ28752.1"/>
    <property type="molecule type" value="Genomic_DNA"/>
</dbReference>
<protein>
    <submittedName>
        <fullName evidence="2">Uncharacterized protein</fullName>
    </submittedName>
</protein>
<dbReference type="STRING" id="413882.AAW51_2061"/>
<dbReference type="KEGG" id="pbh:AAW51_2061"/>
<accession>A0A0G3BHA6</accession>
<gene>
    <name evidence="2" type="ORF">AAW51_2061</name>
</gene>